<evidence type="ECO:0000256" key="2">
    <source>
        <dbReference type="ARBA" id="ARBA00022729"/>
    </source>
</evidence>
<evidence type="ECO:0000313" key="10">
    <source>
        <dbReference type="Proteomes" id="UP000247540"/>
    </source>
</evidence>
<keyword evidence="7" id="KW-1133">Transmembrane helix</keyword>
<dbReference type="EMBL" id="QJTC01000007">
    <property type="protein sequence ID" value="PYE78441.1"/>
    <property type="molecule type" value="Genomic_DNA"/>
</dbReference>
<dbReference type="PANTHER" id="PTHR35603:SF1">
    <property type="entry name" value="OUTER MEMBRANE LIPOPROTEIN SLYB"/>
    <property type="match status" value="1"/>
</dbReference>
<name>A0A318SZE5_9BURK</name>
<evidence type="ECO:0000256" key="5">
    <source>
        <dbReference type="ARBA" id="ARBA00023288"/>
    </source>
</evidence>
<feature type="domain" description="Glycine zipper 2TM" evidence="8">
    <location>
        <begin position="169"/>
        <end position="209"/>
    </location>
</feature>
<dbReference type="AlphaFoldDB" id="A0A318SZE5"/>
<protein>
    <submittedName>
        <fullName evidence="9">Glycine zipper 2TM protein</fullName>
    </submittedName>
</protein>
<dbReference type="RefSeq" id="WP_110465238.1">
    <property type="nucleotide sequence ID" value="NZ_JAMOFZ010000007.1"/>
</dbReference>
<evidence type="ECO:0000256" key="6">
    <source>
        <dbReference type="SAM" id="MobiDB-lite"/>
    </source>
</evidence>
<dbReference type="OrthoDB" id="5298735at2"/>
<dbReference type="GO" id="GO:0009279">
    <property type="term" value="C:cell outer membrane"/>
    <property type="evidence" value="ECO:0007669"/>
    <property type="project" value="UniProtKB-SubCell"/>
</dbReference>
<dbReference type="InterPro" id="IPR008816">
    <property type="entry name" value="Gly_zipper_2TM_dom"/>
</dbReference>
<keyword evidence="4" id="KW-0564">Palmitate</keyword>
<accession>A0A318SZE5</accession>
<keyword evidence="10" id="KW-1185">Reference proteome</keyword>
<dbReference type="InterPro" id="IPR051407">
    <property type="entry name" value="Bact_OM_lipoprot/Surf_antigen"/>
</dbReference>
<reference evidence="9 10" key="1">
    <citation type="submission" date="2018-06" db="EMBL/GenBank/DDBJ databases">
        <title>Genomic Encyclopedia of Type Strains, Phase III (KMG-III): the genomes of soil and plant-associated and newly described type strains.</title>
        <authorList>
            <person name="Whitman W."/>
        </authorList>
    </citation>
    <scope>NUCLEOTIDE SEQUENCE [LARGE SCALE GENOMIC DNA]</scope>
    <source>
        <strain evidence="9 10">CECT 7646</strain>
    </source>
</reference>
<evidence type="ECO:0000259" key="8">
    <source>
        <dbReference type="Pfam" id="PF05433"/>
    </source>
</evidence>
<keyword evidence="7" id="KW-0812">Transmembrane</keyword>
<comment type="caution">
    <text evidence="9">The sequence shown here is derived from an EMBL/GenBank/DDBJ whole genome shotgun (WGS) entry which is preliminary data.</text>
</comment>
<keyword evidence="3 7" id="KW-0472">Membrane</keyword>
<proteinExistence type="predicted"/>
<keyword evidence="2" id="KW-0732">Signal</keyword>
<feature type="transmembrane region" description="Helical" evidence="7">
    <location>
        <begin position="22"/>
        <end position="42"/>
    </location>
</feature>
<dbReference type="Pfam" id="PF05433">
    <property type="entry name" value="Rick_17kDa_Anti"/>
    <property type="match status" value="1"/>
</dbReference>
<sequence>MNTVPDTLTPHTGPSQPALKPLWIAIGALCAAVAALGGTLAYQNLHGDHAATAPVAGTASAVAPGMAGVQSPRDDLIEAPRSTAAVVTAPPATALVPVTQTPAPVRPVPTPVVRAPTAPSGYQHTPAYSPGYPNTPMPVAQICATCGRIESVTPVQRSSPTPNVAGLGIGAVTGGVLGGLLGNQIGHGSGRAAATVLGAVGGGYLGNTVEQRARTVTAYQVRVRMDDGSTRTFERAQAVPVGERVTLEGRGFRLGQGATYSSNDPYYRSVSQPQGSYSTTGQY</sequence>
<comment type="subcellular location">
    <subcellularLocation>
        <location evidence="1">Cell outer membrane</location>
        <topology evidence="1">Lipid-anchor</topology>
    </subcellularLocation>
</comment>
<keyword evidence="5" id="KW-0449">Lipoprotein</keyword>
<feature type="region of interest" description="Disordered" evidence="6">
    <location>
        <begin position="263"/>
        <end position="283"/>
    </location>
</feature>
<evidence type="ECO:0000256" key="4">
    <source>
        <dbReference type="ARBA" id="ARBA00023139"/>
    </source>
</evidence>
<evidence type="ECO:0000256" key="7">
    <source>
        <dbReference type="SAM" id="Phobius"/>
    </source>
</evidence>
<gene>
    <name evidence="9" type="ORF">DFQ15_10791</name>
</gene>
<evidence type="ECO:0000313" key="9">
    <source>
        <dbReference type="EMBL" id="PYE78441.1"/>
    </source>
</evidence>
<evidence type="ECO:0000256" key="1">
    <source>
        <dbReference type="ARBA" id="ARBA00004459"/>
    </source>
</evidence>
<dbReference type="PANTHER" id="PTHR35603">
    <property type="match status" value="1"/>
</dbReference>
<organism evidence="9 10">
    <name type="scientific">Xylophilus ampelinus</name>
    <dbReference type="NCBI Taxonomy" id="54067"/>
    <lineage>
        <taxon>Bacteria</taxon>
        <taxon>Pseudomonadati</taxon>
        <taxon>Pseudomonadota</taxon>
        <taxon>Betaproteobacteria</taxon>
        <taxon>Burkholderiales</taxon>
        <taxon>Xylophilus</taxon>
    </lineage>
</organism>
<dbReference type="Proteomes" id="UP000247540">
    <property type="component" value="Unassembled WGS sequence"/>
</dbReference>
<evidence type="ECO:0000256" key="3">
    <source>
        <dbReference type="ARBA" id="ARBA00023136"/>
    </source>
</evidence>